<dbReference type="Gene3D" id="1.20.140.160">
    <property type="match status" value="1"/>
</dbReference>
<organism evidence="2 3">
    <name type="scientific">Anaerotignum faecicola</name>
    <dbReference type="NCBI Taxonomy" id="2358141"/>
    <lineage>
        <taxon>Bacteria</taxon>
        <taxon>Bacillati</taxon>
        <taxon>Bacillota</taxon>
        <taxon>Clostridia</taxon>
        <taxon>Lachnospirales</taxon>
        <taxon>Anaerotignaceae</taxon>
        <taxon>Anaerotignum</taxon>
    </lineage>
</organism>
<reference evidence="2 3" key="1">
    <citation type="submission" date="2018-10" db="EMBL/GenBank/DDBJ databases">
        <title>Draft Genome Sequence of Anaerotignum sp. KCTC 15736.</title>
        <authorList>
            <person name="Choi S.H."/>
            <person name="Kim J.S."/>
            <person name="Kang S.W."/>
            <person name="Lee J.S."/>
            <person name="Park S.H."/>
        </authorList>
    </citation>
    <scope>NUCLEOTIDE SEQUENCE [LARGE SCALE GENOMIC DNA]</scope>
    <source>
        <strain evidence="2 3">KCTC 15736</strain>
    </source>
</reference>
<feature type="domain" description="RNA polymerase sigma-70 region 4" evidence="1">
    <location>
        <begin position="71"/>
        <end position="120"/>
    </location>
</feature>
<comment type="caution">
    <text evidence="2">The sequence shown here is derived from an EMBL/GenBank/DDBJ whole genome shotgun (WGS) entry which is preliminary data.</text>
</comment>
<dbReference type="InterPro" id="IPR013324">
    <property type="entry name" value="RNA_pol_sigma_r3/r4-like"/>
</dbReference>
<dbReference type="Pfam" id="PF04545">
    <property type="entry name" value="Sigma70_r4"/>
    <property type="match status" value="1"/>
</dbReference>
<dbReference type="Proteomes" id="UP000287361">
    <property type="component" value="Unassembled WGS sequence"/>
</dbReference>
<evidence type="ECO:0000259" key="1">
    <source>
        <dbReference type="Pfam" id="PF04545"/>
    </source>
</evidence>
<dbReference type="GO" id="GO:0003700">
    <property type="term" value="F:DNA-binding transcription factor activity"/>
    <property type="evidence" value="ECO:0007669"/>
    <property type="project" value="InterPro"/>
</dbReference>
<dbReference type="EMBL" id="BHVZ01000014">
    <property type="protein sequence ID" value="GCB30619.1"/>
    <property type="molecule type" value="Genomic_DNA"/>
</dbReference>
<dbReference type="GO" id="GO:0006352">
    <property type="term" value="P:DNA-templated transcription initiation"/>
    <property type="evidence" value="ECO:0007669"/>
    <property type="project" value="InterPro"/>
</dbReference>
<dbReference type="SUPFAM" id="SSF88659">
    <property type="entry name" value="Sigma3 and sigma4 domains of RNA polymerase sigma factors"/>
    <property type="match status" value="1"/>
</dbReference>
<name>A0A401LGG6_9FIRM</name>
<evidence type="ECO:0000313" key="3">
    <source>
        <dbReference type="Proteomes" id="UP000287361"/>
    </source>
</evidence>
<sequence>MNSEKGQMKLRLLDWGCTVERCRRLQEELRRLEEPEGTENTFLQEEFKAERARLEGRLAEIWREKKRMDALLAGLEENEQEYIRLRFEKGYGIDYIGRRLYISRATVFRMQDRILEKLRQAEIETP</sequence>
<proteinExistence type="predicted"/>
<protein>
    <recommendedName>
        <fullName evidence="1">RNA polymerase sigma-70 region 4 domain-containing protein</fullName>
    </recommendedName>
</protein>
<dbReference type="InterPro" id="IPR007630">
    <property type="entry name" value="RNA_pol_sigma70_r4"/>
</dbReference>
<accession>A0A401LGG6</accession>
<evidence type="ECO:0000313" key="2">
    <source>
        <dbReference type="EMBL" id="GCB30619.1"/>
    </source>
</evidence>
<gene>
    <name evidence="2" type="ORF">KGMB03357_22800</name>
</gene>
<keyword evidence="3" id="KW-1185">Reference proteome</keyword>
<dbReference type="AlphaFoldDB" id="A0A401LGG6"/>